<proteinExistence type="predicted"/>
<gene>
    <name evidence="1" type="ORF">DFSSTS7063_01675</name>
</gene>
<sequence length="69" mass="8142">MERKDEKIISLFLNMAEDHGMIKKVDLSDMYQESVGEQIYQKMLTDSQALLKTFPEVIKKETKVFQMKL</sequence>
<evidence type="ECO:0000313" key="1">
    <source>
        <dbReference type="EMBL" id="VUX09057.1"/>
    </source>
</evidence>
<dbReference type="AlphaFoldDB" id="A0A564TP63"/>
<dbReference type="Proteomes" id="UP000358366">
    <property type="component" value="Unassembled WGS sequence"/>
</dbReference>
<dbReference type="RefSeq" id="WP_105309910.1">
    <property type="nucleotide sequence ID" value="NZ_CABHNI010000029.1"/>
</dbReference>
<organism evidence="1 2">
    <name type="scientific">Dorea formicigenerans</name>
    <dbReference type="NCBI Taxonomy" id="39486"/>
    <lineage>
        <taxon>Bacteria</taxon>
        <taxon>Bacillati</taxon>
        <taxon>Bacillota</taxon>
        <taxon>Clostridia</taxon>
        <taxon>Lachnospirales</taxon>
        <taxon>Lachnospiraceae</taxon>
        <taxon>Dorea</taxon>
    </lineage>
</organism>
<reference evidence="1 2" key="1">
    <citation type="submission" date="2019-07" db="EMBL/GenBank/DDBJ databases">
        <authorList>
            <person name="Hibberd C M."/>
            <person name="Gehrig L. J."/>
            <person name="Chang H.-W."/>
            <person name="Venkatesh S."/>
        </authorList>
    </citation>
    <scope>NUCLEOTIDE SEQUENCE [LARGE SCALE GENOMIC DNA]</scope>
    <source>
        <strain evidence="1">Dorea_formicigenerans_SSTS_Bg7063</strain>
    </source>
</reference>
<accession>A0A564TP63</accession>
<protein>
    <submittedName>
        <fullName evidence="1">Uncharacterized protein</fullName>
    </submittedName>
</protein>
<dbReference type="EMBL" id="CABHNI010000029">
    <property type="protein sequence ID" value="VUX09057.1"/>
    <property type="molecule type" value="Genomic_DNA"/>
</dbReference>
<evidence type="ECO:0000313" key="2">
    <source>
        <dbReference type="Proteomes" id="UP000358366"/>
    </source>
</evidence>
<name>A0A564TP63_9FIRM</name>